<sequence length="244" mass="27705">MTKRADSKGPIRSRFHNCRPFQNSNEAITRLGESRTCANLAALMNQTESRWITDARLEIPLPLISMLQLLKPQHLSKFKCASNYNTQALYQITTYINKASICFIRHDKEEPVQRGPHSKPLKIAFPIAGPPKTPTEQLRVWGIQDLCKSCSTDESNRELVDHSRALGDTPPINRQSASNDVPKRCRLERGPVRSRFHNCWSALKLQRSNYAFGEIQDLCKSCSIDETNKELVDHSRVVGDTPPH</sequence>
<dbReference type="Proteomes" id="UP001054837">
    <property type="component" value="Unassembled WGS sequence"/>
</dbReference>
<protein>
    <submittedName>
        <fullName evidence="1">Uncharacterized protein</fullName>
    </submittedName>
</protein>
<dbReference type="EMBL" id="BPLQ01006094">
    <property type="protein sequence ID" value="GIY20035.1"/>
    <property type="molecule type" value="Genomic_DNA"/>
</dbReference>
<evidence type="ECO:0000313" key="1">
    <source>
        <dbReference type="EMBL" id="GIY20035.1"/>
    </source>
</evidence>
<comment type="caution">
    <text evidence="1">The sequence shown here is derived from an EMBL/GenBank/DDBJ whole genome shotgun (WGS) entry which is preliminary data.</text>
</comment>
<gene>
    <name evidence="1" type="ORF">CDAR_198021</name>
</gene>
<reference evidence="1 2" key="1">
    <citation type="submission" date="2021-06" db="EMBL/GenBank/DDBJ databases">
        <title>Caerostris darwini draft genome.</title>
        <authorList>
            <person name="Kono N."/>
            <person name="Arakawa K."/>
        </authorList>
    </citation>
    <scope>NUCLEOTIDE SEQUENCE [LARGE SCALE GENOMIC DNA]</scope>
</reference>
<organism evidence="1 2">
    <name type="scientific">Caerostris darwini</name>
    <dbReference type="NCBI Taxonomy" id="1538125"/>
    <lineage>
        <taxon>Eukaryota</taxon>
        <taxon>Metazoa</taxon>
        <taxon>Ecdysozoa</taxon>
        <taxon>Arthropoda</taxon>
        <taxon>Chelicerata</taxon>
        <taxon>Arachnida</taxon>
        <taxon>Araneae</taxon>
        <taxon>Araneomorphae</taxon>
        <taxon>Entelegynae</taxon>
        <taxon>Araneoidea</taxon>
        <taxon>Araneidae</taxon>
        <taxon>Caerostris</taxon>
    </lineage>
</organism>
<name>A0AAV4REY3_9ARAC</name>
<evidence type="ECO:0000313" key="2">
    <source>
        <dbReference type="Proteomes" id="UP001054837"/>
    </source>
</evidence>
<proteinExistence type="predicted"/>
<accession>A0AAV4REY3</accession>
<keyword evidence="2" id="KW-1185">Reference proteome</keyword>
<dbReference type="AlphaFoldDB" id="A0AAV4REY3"/>